<proteinExistence type="predicted"/>
<name>A0A813DBM6_POLGL</name>
<organism evidence="1 2">
    <name type="scientific">Polarella glacialis</name>
    <name type="common">Dinoflagellate</name>
    <dbReference type="NCBI Taxonomy" id="89957"/>
    <lineage>
        <taxon>Eukaryota</taxon>
        <taxon>Sar</taxon>
        <taxon>Alveolata</taxon>
        <taxon>Dinophyceae</taxon>
        <taxon>Suessiales</taxon>
        <taxon>Suessiaceae</taxon>
        <taxon>Polarella</taxon>
    </lineage>
</organism>
<evidence type="ECO:0000313" key="2">
    <source>
        <dbReference type="Proteomes" id="UP000654075"/>
    </source>
</evidence>
<protein>
    <submittedName>
        <fullName evidence="1">Uncharacterized protein</fullName>
    </submittedName>
</protein>
<accession>A0A813DBM6</accession>
<keyword evidence="2" id="KW-1185">Reference proteome</keyword>
<sequence>RGEHSVASLPQADAAHFARPASSVDRIYRDGDGIAGRSEFSQAFSGGYGGGGGGGSLSAEPVAVI</sequence>
<gene>
    <name evidence="1" type="ORF">PGLA1383_LOCUS2001</name>
</gene>
<reference evidence="1" key="1">
    <citation type="submission" date="2021-02" db="EMBL/GenBank/DDBJ databases">
        <authorList>
            <person name="Dougan E. K."/>
            <person name="Rhodes N."/>
            <person name="Thang M."/>
            <person name="Chan C."/>
        </authorList>
    </citation>
    <scope>NUCLEOTIDE SEQUENCE</scope>
</reference>
<dbReference type="AlphaFoldDB" id="A0A813DBM6"/>
<evidence type="ECO:0000313" key="1">
    <source>
        <dbReference type="EMBL" id="CAE8583011.1"/>
    </source>
</evidence>
<dbReference type="EMBL" id="CAJNNV010000569">
    <property type="protein sequence ID" value="CAE8583011.1"/>
    <property type="molecule type" value="Genomic_DNA"/>
</dbReference>
<comment type="caution">
    <text evidence="1">The sequence shown here is derived from an EMBL/GenBank/DDBJ whole genome shotgun (WGS) entry which is preliminary data.</text>
</comment>
<dbReference type="Proteomes" id="UP000654075">
    <property type="component" value="Unassembled WGS sequence"/>
</dbReference>
<feature type="non-terminal residue" evidence="1">
    <location>
        <position position="65"/>
    </location>
</feature>